<evidence type="ECO:0000313" key="2">
    <source>
        <dbReference type="Proteomes" id="UP000000212"/>
    </source>
</evidence>
<gene>
    <name evidence="1" type="ORF">BN424_432</name>
</gene>
<sequence>MPTTLSECGITKEVFTKEKHAIAVGALKDGCTATNPRIPKELEIEEILETMLV</sequence>
<organism evidence="1 2">
    <name type="scientific">Carnobacterium maltaromaticum LMA28</name>
    <dbReference type="NCBI Taxonomy" id="1234679"/>
    <lineage>
        <taxon>Bacteria</taxon>
        <taxon>Bacillati</taxon>
        <taxon>Bacillota</taxon>
        <taxon>Bacilli</taxon>
        <taxon>Lactobacillales</taxon>
        <taxon>Carnobacteriaceae</taxon>
        <taxon>Carnobacterium</taxon>
    </lineage>
</organism>
<accession>K8E1X2</accession>
<dbReference type="HOGENOM" id="CLU_3059750_0_0_9"/>
<dbReference type="eggNOG" id="COG1454">
    <property type="taxonomic scope" value="Bacteria"/>
</dbReference>
<protein>
    <submittedName>
        <fullName evidence="1">Alcohol dehydrogenase, iron-dependent domain protein</fullName>
    </submittedName>
</protein>
<dbReference type="Gene3D" id="1.20.1090.10">
    <property type="entry name" value="Dehydroquinate synthase-like - alpha domain"/>
    <property type="match status" value="1"/>
</dbReference>
<reference evidence="2" key="1">
    <citation type="journal article" date="2013" name="Genome Announc.">
        <title>Complete Chromosome Sequence of Carnobacterium maltaromaticum LMA 28.</title>
        <authorList>
            <person name="Cailliez-Grimal C."/>
            <person name="Chaillou S."/>
            <person name="Anba-Mondoloni J."/>
            <person name="Loux V."/>
            <person name="Afzal M.I."/>
            <person name="Rahman A."/>
            <person name="Kergourlay G."/>
            <person name="Champomier-Verges M.C."/>
            <person name="Zagorec M."/>
            <person name="Dalgaard P."/>
            <person name="Leisner J.J."/>
            <person name="Prevost H."/>
            <person name="Revol-Junelles A.M."/>
            <person name="Borges F."/>
        </authorList>
    </citation>
    <scope>NUCLEOTIDE SEQUENCE</scope>
    <source>
        <strain evidence="2">LMA28</strain>
    </source>
</reference>
<dbReference type="AlphaFoldDB" id="K8E1X2"/>
<dbReference type="Proteomes" id="UP000000212">
    <property type="component" value="Chromosome"/>
</dbReference>
<evidence type="ECO:0000313" key="1">
    <source>
        <dbReference type="EMBL" id="CCO09912.2"/>
    </source>
</evidence>
<proteinExistence type="predicted"/>
<name>K8E1X2_CARML</name>
<dbReference type="STRING" id="1234679.BN424_432"/>
<dbReference type="SUPFAM" id="SSF56796">
    <property type="entry name" value="Dehydroquinate synthase-like"/>
    <property type="match status" value="1"/>
</dbReference>
<dbReference type="KEGG" id="cml:BN424_432"/>
<dbReference type="EMBL" id="HE999757">
    <property type="protein sequence ID" value="CCO09912.2"/>
    <property type="molecule type" value="Genomic_DNA"/>
</dbReference>
<keyword evidence="2" id="KW-1185">Reference proteome</keyword>